<dbReference type="AlphaFoldDB" id="A0AAD3N9P6"/>
<keyword evidence="1" id="KW-0479">Metal-binding</keyword>
<evidence type="ECO:0000256" key="3">
    <source>
        <dbReference type="ARBA" id="ARBA00022833"/>
    </source>
</evidence>
<dbReference type="SMART" id="SM00184">
    <property type="entry name" value="RING"/>
    <property type="match status" value="1"/>
</dbReference>
<dbReference type="InterPro" id="IPR018957">
    <property type="entry name" value="Znf_C3HC4_RING-type"/>
</dbReference>
<organism evidence="7 8">
    <name type="scientific">Lates japonicus</name>
    <name type="common">Japanese lates</name>
    <dbReference type="NCBI Taxonomy" id="270547"/>
    <lineage>
        <taxon>Eukaryota</taxon>
        <taxon>Metazoa</taxon>
        <taxon>Chordata</taxon>
        <taxon>Craniata</taxon>
        <taxon>Vertebrata</taxon>
        <taxon>Euteleostomi</taxon>
        <taxon>Actinopterygii</taxon>
        <taxon>Neopterygii</taxon>
        <taxon>Teleostei</taxon>
        <taxon>Neoteleostei</taxon>
        <taxon>Acanthomorphata</taxon>
        <taxon>Carangaria</taxon>
        <taxon>Carangaria incertae sedis</taxon>
        <taxon>Centropomidae</taxon>
        <taxon>Lates</taxon>
    </lineage>
</organism>
<evidence type="ECO:0000256" key="2">
    <source>
        <dbReference type="ARBA" id="ARBA00022771"/>
    </source>
</evidence>
<feature type="domain" description="RING-type" evidence="6">
    <location>
        <begin position="140"/>
        <end position="179"/>
    </location>
</feature>
<dbReference type="EMBL" id="BRZM01000125">
    <property type="protein sequence ID" value="GLD68079.1"/>
    <property type="molecule type" value="Genomic_DNA"/>
</dbReference>
<evidence type="ECO:0000313" key="7">
    <source>
        <dbReference type="EMBL" id="GLD68079.1"/>
    </source>
</evidence>
<proteinExistence type="predicted"/>
<dbReference type="InterPro" id="IPR001841">
    <property type="entry name" value="Znf_RING"/>
</dbReference>
<keyword evidence="8" id="KW-1185">Reference proteome</keyword>
<sequence>MAQRKKRKLSDFSSSSPFPLTPEQPASICSEPSVSSQQSETESTAPSLLSMKSDVSKYQPLNFGVGSSQQSESESTAPTPLSMKSDVSKYQPLNFGTQSSQQSETESTASSDVSMKSDVSKYQPLNFGGGSQLTGELHSCSVCEEDSRDPVKLTCGHWSCKQCLGSDWDSLPDYPCPKCGKKHRKDPEHQRDTEDTGDSHLLKAKKDFKEEMKKKFTLTSE</sequence>
<comment type="caution">
    <text evidence="7">The sequence shown here is derived from an EMBL/GenBank/DDBJ whole genome shotgun (WGS) entry which is preliminary data.</text>
</comment>
<dbReference type="Proteomes" id="UP001279410">
    <property type="component" value="Unassembled WGS sequence"/>
</dbReference>
<keyword evidence="2 4" id="KW-0863">Zinc-finger</keyword>
<protein>
    <submittedName>
        <fullName evidence="7">Protein NLRC3-like protein</fullName>
    </submittedName>
</protein>
<dbReference type="SUPFAM" id="SSF57850">
    <property type="entry name" value="RING/U-box"/>
    <property type="match status" value="1"/>
</dbReference>
<evidence type="ECO:0000259" key="6">
    <source>
        <dbReference type="PROSITE" id="PS50089"/>
    </source>
</evidence>
<evidence type="ECO:0000256" key="5">
    <source>
        <dbReference type="SAM" id="MobiDB-lite"/>
    </source>
</evidence>
<dbReference type="Pfam" id="PF00097">
    <property type="entry name" value="zf-C3HC4"/>
    <property type="match status" value="1"/>
</dbReference>
<dbReference type="InterPro" id="IPR013083">
    <property type="entry name" value="Znf_RING/FYVE/PHD"/>
</dbReference>
<feature type="region of interest" description="Disordered" evidence="5">
    <location>
        <begin position="179"/>
        <end position="206"/>
    </location>
</feature>
<feature type="non-terminal residue" evidence="7">
    <location>
        <position position="1"/>
    </location>
</feature>
<keyword evidence="3" id="KW-0862">Zinc</keyword>
<evidence type="ECO:0000256" key="4">
    <source>
        <dbReference type="PROSITE-ProRule" id="PRU00175"/>
    </source>
</evidence>
<name>A0AAD3N9P6_LATJO</name>
<dbReference type="Gene3D" id="3.30.40.10">
    <property type="entry name" value="Zinc/RING finger domain, C3HC4 (zinc finger)"/>
    <property type="match status" value="1"/>
</dbReference>
<gene>
    <name evidence="7" type="ORF">AKAME5_001939800</name>
</gene>
<dbReference type="GO" id="GO:0008270">
    <property type="term" value="F:zinc ion binding"/>
    <property type="evidence" value="ECO:0007669"/>
    <property type="project" value="UniProtKB-KW"/>
</dbReference>
<feature type="compositionally biased region" description="Basic and acidic residues" evidence="5">
    <location>
        <begin position="185"/>
        <end position="206"/>
    </location>
</feature>
<evidence type="ECO:0000256" key="1">
    <source>
        <dbReference type="ARBA" id="ARBA00022723"/>
    </source>
</evidence>
<reference evidence="7" key="1">
    <citation type="submission" date="2022-08" db="EMBL/GenBank/DDBJ databases">
        <title>Genome sequencing of akame (Lates japonicus).</title>
        <authorList>
            <person name="Hashiguchi Y."/>
            <person name="Takahashi H."/>
        </authorList>
    </citation>
    <scope>NUCLEOTIDE SEQUENCE</scope>
    <source>
        <strain evidence="7">Kochi</strain>
    </source>
</reference>
<feature type="compositionally biased region" description="Low complexity" evidence="5">
    <location>
        <begin position="97"/>
        <end position="121"/>
    </location>
</feature>
<feature type="region of interest" description="Disordered" evidence="5">
    <location>
        <begin position="1"/>
        <end position="133"/>
    </location>
</feature>
<feature type="compositionally biased region" description="Low complexity" evidence="5">
    <location>
        <begin position="30"/>
        <end position="47"/>
    </location>
</feature>
<accession>A0AAD3N9P6</accession>
<evidence type="ECO:0000313" key="8">
    <source>
        <dbReference type="Proteomes" id="UP001279410"/>
    </source>
</evidence>
<dbReference type="PROSITE" id="PS50089">
    <property type="entry name" value="ZF_RING_2"/>
    <property type="match status" value="1"/>
</dbReference>